<dbReference type="PATRIC" id="fig|1405.8.peg.170"/>
<dbReference type="RefSeq" id="WP_042978757.1">
    <property type="nucleotide sequence ID" value="NZ_JMQC01000008.1"/>
</dbReference>
<comment type="caution">
    <text evidence="6">The sequence shown here is derived from an EMBL/GenBank/DDBJ whole genome shotgun (WGS) entry which is preliminary data.</text>
</comment>
<dbReference type="AlphaFoldDB" id="A0A090Z2G5"/>
<evidence type="ECO:0000256" key="2">
    <source>
        <dbReference type="ARBA" id="ARBA00023125"/>
    </source>
</evidence>
<evidence type="ECO:0000259" key="5">
    <source>
        <dbReference type="PROSITE" id="PS50987"/>
    </source>
</evidence>
<dbReference type="InterPro" id="IPR001845">
    <property type="entry name" value="HTH_ArsR_DNA-bd_dom"/>
</dbReference>
<sequence length="347" mass="40775">MEVFHVSSRKRETYNVQIKYSILFECALGIAAITHKRLIDTLEKSQSEWEEIRQSLPHEMIEHLQFVEKHNTWKALLQLLYQGVFTDLSQFIQNIHSLSEVDLKYVCLPFLGDIHQDKRRLAASGEVSAIHELMELTHDHQFFSTYIEFICNVDVQLLKEHLIAVMTGWYESVVKKEEEQLLSILQRDYEAKNEMNEKMKSEEFVEWATGGVTYMPEPSVHHVLLIPQLTYRPWNIEADLEDTKVFHYPVANESIHPEDPYEPSYFLVHKHKALGDEARLRIAKLLFEKERTLQDITERLKLGKSTVHHHLKLLRSAKLVDIHDGKYVLRKKAIHSLAKELEVFLNR</sequence>
<protein>
    <submittedName>
        <fullName evidence="7">ArsR family transcriptional regulator</fullName>
    </submittedName>
    <submittedName>
        <fullName evidence="6">Bacterial regulatory, arsR family protein</fullName>
    </submittedName>
</protein>
<accession>A0A090Z2G5</accession>
<dbReference type="Pfam" id="PF01022">
    <property type="entry name" value="HTH_5"/>
    <property type="match status" value="1"/>
</dbReference>
<feature type="coiled-coil region" evidence="4">
    <location>
        <begin position="175"/>
        <end position="202"/>
    </location>
</feature>
<reference evidence="7 9" key="2">
    <citation type="submission" date="2018-08" db="EMBL/GenBank/DDBJ databases">
        <title>Bacillus clarus sp. nov. strain PS00077A.</title>
        <authorList>
            <person name="Mendez Acevedo M."/>
            <person name="Carroll L."/>
            <person name="Mukherjee M."/>
            <person name="Wiedmann M."/>
            <person name="Kovac J."/>
        </authorList>
    </citation>
    <scope>NUCLEOTIDE SEQUENCE [LARGE SCALE GENOMIC DNA]</scope>
    <source>
        <strain evidence="7 9">PS00077A</strain>
    </source>
</reference>
<keyword evidence="9" id="KW-1185">Reference proteome</keyword>
<reference evidence="6 8" key="1">
    <citation type="submission" date="2014-04" db="EMBL/GenBank/DDBJ databases">
        <authorList>
            <person name="Bishop-Lilly K.A."/>
            <person name="Broomall S.M."/>
            <person name="Chain P.S."/>
            <person name="Chertkov O."/>
            <person name="Coyne S.R."/>
            <person name="Daligault H.E."/>
            <person name="Davenport K.W."/>
            <person name="Erkkila T."/>
            <person name="Frey K.G."/>
            <person name="Gibbons H.S."/>
            <person name="Gu W."/>
            <person name="Jaissle J."/>
            <person name="Johnson S.L."/>
            <person name="Koroleva G.I."/>
            <person name="Ladner J.T."/>
            <person name="Lo C.-C."/>
            <person name="Minogue T.D."/>
            <person name="Munk C."/>
            <person name="Palacios G.F."/>
            <person name="Redden C.L."/>
            <person name="Rosenzweig C.N."/>
            <person name="Scholz M.B."/>
            <person name="Teshima H."/>
            <person name="Xu Y."/>
        </authorList>
    </citation>
    <scope>NUCLEOTIDE SEQUENCE [LARGE SCALE GENOMIC DNA]</scope>
    <source>
        <strain evidence="6 8">BHP</strain>
    </source>
</reference>
<dbReference type="GO" id="GO:0003700">
    <property type="term" value="F:DNA-binding transcription factor activity"/>
    <property type="evidence" value="ECO:0007669"/>
    <property type="project" value="InterPro"/>
</dbReference>
<keyword evidence="3" id="KW-0804">Transcription</keyword>
<evidence type="ECO:0000256" key="1">
    <source>
        <dbReference type="ARBA" id="ARBA00023015"/>
    </source>
</evidence>
<dbReference type="PANTHER" id="PTHR33154:SF18">
    <property type="entry name" value="ARSENICAL RESISTANCE OPERON REPRESSOR"/>
    <property type="match status" value="1"/>
</dbReference>
<keyword evidence="2" id="KW-0238">DNA-binding</keyword>
<evidence type="ECO:0000313" key="9">
    <source>
        <dbReference type="Proteomes" id="UP000264294"/>
    </source>
</evidence>
<dbReference type="GO" id="GO:0003677">
    <property type="term" value="F:DNA binding"/>
    <property type="evidence" value="ECO:0007669"/>
    <property type="project" value="UniProtKB-KW"/>
</dbReference>
<dbReference type="EMBL" id="QVOD01000015">
    <property type="protein sequence ID" value="RFT66392.1"/>
    <property type="molecule type" value="Genomic_DNA"/>
</dbReference>
<evidence type="ECO:0000313" key="8">
    <source>
        <dbReference type="Proteomes" id="UP000029389"/>
    </source>
</evidence>
<feature type="domain" description="HTH arsR-type" evidence="5">
    <location>
        <begin position="259"/>
        <end position="347"/>
    </location>
</feature>
<dbReference type="CDD" id="cd00090">
    <property type="entry name" value="HTH_ARSR"/>
    <property type="match status" value="1"/>
</dbReference>
<organism evidence="6 8">
    <name type="scientific">Bacillus clarus</name>
    <dbReference type="NCBI Taxonomy" id="2338372"/>
    <lineage>
        <taxon>Bacteria</taxon>
        <taxon>Bacillati</taxon>
        <taxon>Bacillota</taxon>
        <taxon>Bacilli</taxon>
        <taxon>Bacillales</taxon>
        <taxon>Bacillaceae</taxon>
        <taxon>Bacillus</taxon>
        <taxon>Bacillus cereus group</taxon>
    </lineage>
</organism>
<dbReference type="PRINTS" id="PR00778">
    <property type="entry name" value="HTHARSR"/>
</dbReference>
<keyword evidence="4" id="KW-0175">Coiled coil</keyword>
<dbReference type="PROSITE" id="PS50987">
    <property type="entry name" value="HTH_ARSR_2"/>
    <property type="match status" value="1"/>
</dbReference>
<dbReference type="InterPro" id="IPR051081">
    <property type="entry name" value="HTH_MetalResp_TranReg"/>
</dbReference>
<dbReference type="InterPro" id="IPR036390">
    <property type="entry name" value="WH_DNA-bd_sf"/>
</dbReference>
<evidence type="ECO:0000256" key="4">
    <source>
        <dbReference type="SAM" id="Coils"/>
    </source>
</evidence>
<name>A0A090Z2G5_9BACI</name>
<dbReference type="EMBL" id="JMQC01000008">
    <property type="protein sequence ID" value="KFN04543.1"/>
    <property type="molecule type" value="Genomic_DNA"/>
</dbReference>
<dbReference type="InterPro" id="IPR011991">
    <property type="entry name" value="ArsR-like_HTH"/>
</dbReference>
<evidence type="ECO:0000313" key="6">
    <source>
        <dbReference type="EMBL" id="KFN04543.1"/>
    </source>
</evidence>
<proteinExistence type="predicted"/>
<dbReference type="SUPFAM" id="SSF46785">
    <property type="entry name" value="Winged helix' DNA-binding domain"/>
    <property type="match status" value="1"/>
</dbReference>
<gene>
    <name evidence="7" type="ORF">D0U04_14385</name>
    <name evidence="6" type="ORF">DJ93_17</name>
</gene>
<dbReference type="Proteomes" id="UP000264294">
    <property type="component" value="Unassembled WGS sequence"/>
</dbReference>
<dbReference type="STRING" id="1405.B7492_16030"/>
<dbReference type="PANTHER" id="PTHR33154">
    <property type="entry name" value="TRANSCRIPTIONAL REGULATOR, ARSR FAMILY"/>
    <property type="match status" value="1"/>
</dbReference>
<dbReference type="Proteomes" id="UP000029389">
    <property type="component" value="Unassembled WGS sequence"/>
</dbReference>
<evidence type="ECO:0000313" key="7">
    <source>
        <dbReference type="EMBL" id="RFT66392.1"/>
    </source>
</evidence>
<dbReference type="InterPro" id="IPR036388">
    <property type="entry name" value="WH-like_DNA-bd_sf"/>
</dbReference>
<dbReference type="SMART" id="SM00418">
    <property type="entry name" value="HTH_ARSR"/>
    <property type="match status" value="1"/>
</dbReference>
<evidence type="ECO:0000256" key="3">
    <source>
        <dbReference type="ARBA" id="ARBA00023163"/>
    </source>
</evidence>
<keyword evidence="1" id="KW-0805">Transcription regulation</keyword>
<dbReference type="Gene3D" id="1.10.10.10">
    <property type="entry name" value="Winged helix-like DNA-binding domain superfamily/Winged helix DNA-binding domain"/>
    <property type="match status" value="1"/>
</dbReference>